<dbReference type="Proteomes" id="UP000485058">
    <property type="component" value="Unassembled WGS sequence"/>
</dbReference>
<evidence type="ECO:0000313" key="1">
    <source>
        <dbReference type="EMBL" id="GFH15653.1"/>
    </source>
</evidence>
<accession>A0A699YZD2</accession>
<protein>
    <submittedName>
        <fullName evidence="1">Uncharacterized protein</fullName>
    </submittedName>
</protein>
<sequence>MMYRLAAQDYLAASNSRWYAGVEVDDNDPQKYFQRAYEHYAKLPGKPARMLASRAALLSATYLQAAARFLPASVILMRAHFERKFAFQMVLAGLRIADRDVNAVSIHSIHWAASTQPTPPAKTEAVWQFQALNIRRCLASWY</sequence>
<dbReference type="AlphaFoldDB" id="A0A699YZD2"/>
<comment type="caution">
    <text evidence="1">The sequence shown here is derived from an EMBL/GenBank/DDBJ whole genome shotgun (WGS) entry which is preliminary data.</text>
</comment>
<keyword evidence="2" id="KW-1185">Reference proteome</keyword>
<reference evidence="1 2" key="1">
    <citation type="submission" date="2020-02" db="EMBL/GenBank/DDBJ databases">
        <title>Draft genome sequence of Haematococcus lacustris strain NIES-144.</title>
        <authorList>
            <person name="Morimoto D."/>
            <person name="Nakagawa S."/>
            <person name="Yoshida T."/>
            <person name="Sawayama S."/>
        </authorList>
    </citation>
    <scope>NUCLEOTIDE SEQUENCE [LARGE SCALE GENOMIC DNA]</scope>
    <source>
        <strain evidence="1 2">NIES-144</strain>
    </source>
</reference>
<evidence type="ECO:0000313" key="2">
    <source>
        <dbReference type="Proteomes" id="UP000485058"/>
    </source>
</evidence>
<name>A0A699YZD2_HAELA</name>
<dbReference type="EMBL" id="BLLF01000879">
    <property type="protein sequence ID" value="GFH15653.1"/>
    <property type="molecule type" value="Genomic_DNA"/>
</dbReference>
<proteinExistence type="predicted"/>
<organism evidence="1 2">
    <name type="scientific">Haematococcus lacustris</name>
    <name type="common">Green alga</name>
    <name type="synonym">Haematococcus pluvialis</name>
    <dbReference type="NCBI Taxonomy" id="44745"/>
    <lineage>
        <taxon>Eukaryota</taxon>
        <taxon>Viridiplantae</taxon>
        <taxon>Chlorophyta</taxon>
        <taxon>core chlorophytes</taxon>
        <taxon>Chlorophyceae</taxon>
        <taxon>CS clade</taxon>
        <taxon>Chlamydomonadales</taxon>
        <taxon>Haematococcaceae</taxon>
        <taxon>Haematococcus</taxon>
    </lineage>
</organism>
<gene>
    <name evidence="1" type="ORF">HaLaN_11917</name>
</gene>